<dbReference type="InterPro" id="IPR011989">
    <property type="entry name" value="ARM-like"/>
</dbReference>
<accession>A0ABR2HIY9</accession>
<feature type="domain" description="Importin N-terminal" evidence="2">
    <location>
        <begin position="20"/>
        <end position="102"/>
    </location>
</feature>
<evidence type="ECO:0000259" key="2">
    <source>
        <dbReference type="PROSITE" id="PS50166"/>
    </source>
</evidence>
<dbReference type="Proteomes" id="UP001470230">
    <property type="component" value="Unassembled WGS sequence"/>
</dbReference>
<keyword evidence="4" id="KW-1185">Reference proteome</keyword>
<dbReference type="SUPFAM" id="SSF48371">
    <property type="entry name" value="ARM repeat"/>
    <property type="match status" value="1"/>
</dbReference>
<evidence type="ECO:0000313" key="3">
    <source>
        <dbReference type="EMBL" id="KAK8847830.1"/>
    </source>
</evidence>
<dbReference type="EMBL" id="JAPFFF010000027">
    <property type="protein sequence ID" value="KAK8847830.1"/>
    <property type="molecule type" value="Genomic_DNA"/>
</dbReference>
<proteinExistence type="predicted"/>
<dbReference type="InterPro" id="IPR001494">
    <property type="entry name" value="Importin-beta_N"/>
</dbReference>
<evidence type="ECO:0000256" key="1">
    <source>
        <dbReference type="SAM" id="Coils"/>
    </source>
</evidence>
<feature type="coiled-coil region" evidence="1">
    <location>
        <begin position="825"/>
        <end position="852"/>
    </location>
</feature>
<keyword evidence="1" id="KW-0175">Coiled coil</keyword>
<organism evidence="3 4">
    <name type="scientific">Tritrichomonas musculus</name>
    <dbReference type="NCBI Taxonomy" id="1915356"/>
    <lineage>
        <taxon>Eukaryota</taxon>
        <taxon>Metamonada</taxon>
        <taxon>Parabasalia</taxon>
        <taxon>Tritrichomonadida</taxon>
        <taxon>Tritrichomonadidae</taxon>
        <taxon>Tritrichomonas</taxon>
    </lineage>
</organism>
<reference evidence="3 4" key="1">
    <citation type="submission" date="2024-04" db="EMBL/GenBank/DDBJ databases">
        <title>Tritrichomonas musculus Genome.</title>
        <authorList>
            <person name="Alves-Ferreira E."/>
            <person name="Grigg M."/>
            <person name="Lorenzi H."/>
            <person name="Galac M."/>
        </authorList>
    </citation>
    <scope>NUCLEOTIDE SEQUENCE [LARGE SCALE GENOMIC DNA]</scope>
    <source>
        <strain evidence="3 4">EAF2021</strain>
    </source>
</reference>
<dbReference type="Gene3D" id="1.25.10.10">
    <property type="entry name" value="Leucine-rich Repeat Variant"/>
    <property type="match status" value="1"/>
</dbReference>
<gene>
    <name evidence="3" type="ORF">M9Y10_018862</name>
</gene>
<dbReference type="PROSITE" id="PS50166">
    <property type="entry name" value="IMPORTIN_B_NT"/>
    <property type="match status" value="1"/>
</dbReference>
<evidence type="ECO:0000313" key="4">
    <source>
        <dbReference type="Proteomes" id="UP001470230"/>
    </source>
</evidence>
<sequence length="901" mass="102262">MELKFFAQFFSKNPDEATNAMNLVLEATKDPSYIQLLFQFLQSPESQANLEIERAIHLTILQIIRSYWNSFNDQSDSSNENIYWNQEQQAQVTNQLFNILFSIPYSRRINIVECFRHIIMKPFPNNYNIIETFIQLFDAHSSSIEDITTLSNITFFWAKACNITVIPNEIIERIELLSLEIINRFTTISLQAEAPQSFLLLRFVSKCLKNLIKKRDSPLKCQNLDNFLSILIKSLTITAGNQDSNNLYLLKRSILSFFISLCTTFFPKDSSISEIHSQYSLHYKQNIAPVLLQSLIQCISNERDQYILSSIIYLFDLFLHFDVGDRLFLNTEFITHLIIPVARLTPQDIEESETNPLQYLEFNLTYENSPGIRTTRTTTASLIGEILKDDRYIDDLYDFLLAPTVNQIDFEGRIFLMTKFLKATNSNMGPMIDEGIVNVLVEQTKNVTSLPPFLITSLLMFMSSVLPFMDPEIGCQLASQCILQSDSQIVNCAASELLRASIVECEQRVQLPITEIIPKLLNLASMVKYENISKCVEALIQIGGKAITPYIKDTVTGLLALCNQSLADEEMSKDVSSSLYSLFEIINSIPDDAPILVELSEVVLPACVQFFTNYPNNNCFDDIFLLISDFNTKIDNVTDTMIQTYIQTIQIIRKDIDVFVSSMKSIAYIMCPIIANPGFKGNSTMIASTVDILMHLLKSSIEYGDKDVLAYVILIIATLIQSIQESGFAFIPHICNALSNVDDKSATCLFSACVFALASALIVNAEKSLSMIPKEVIEFILPRISQATCQTYKELKMGFIFLLKASQFGFVDSYVLAVNILQPLCERKIENNMDLEDKMNTAEDLIHRYEDDAEFPPLIIPFNLPSDQVDEYHLFGEISQAPGMFQKLSAEQQAIVNQIFH</sequence>
<name>A0ABR2HIY9_9EUKA</name>
<comment type="caution">
    <text evidence="3">The sequence shown here is derived from an EMBL/GenBank/DDBJ whole genome shotgun (WGS) entry which is preliminary data.</text>
</comment>
<dbReference type="InterPro" id="IPR016024">
    <property type="entry name" value="ARM-type_fold"/>
</dbReference>
<protein>
    <recommendedName>
        <fullName evidence="2">Importin N-terminal domain-containing protein</fullName>
    </recommendedName>
</protein>